<keyword evidence="1" id="KW-0723">Serine/threonine-protein kinase</keyword>
<dbReference type="InParanoid" id="A0A067R3F4"/>
<dbReference type="eggNOG" id="KOG0603">
    <property type="taxonomic scope" value="Eukaryota"/>
</dbReference>
<proteinExistence type="predicted"/>
<evidence type="ECO:0000256" key="3">
    <source>
        <dbReference type="ARBA" id="ARBA00022741"/>
    </source>
</evidence>
<evidence type="ECO:0000256" key="2">
    <source>
        <dbReference type="ARBA" id="ARBA00022679"/>
    </source>
</evidence>
<dbReference type="PROSITE" id="PS00108">
    <property type="entry name" value="PROTEIN_KINASE_ST"/>
    <property type="match status" value="1"/>
</dbReference>
<evidence type="ECO:0000256" key="1">
    <source>
        <dbReference type="ARBA" id="ARBA00022527"/>
    </source>
</evidence>
<dbReference type="EMBL" id="KK852936">
    <property type="protein sequence ID" value="KDR13585.1"/>
    <property type="molecule type" value="Genomic_DNA"/>
</dbReference>
<keyword evidence="3" id="KW-0547">Nucleotide-binding</keyword>
<protein>
    <submittedName>
        <fullName evidence="7">Ribosomal protein S6 kinase alpha-4</fullName>
    </submittedName>
</protein>
<accession>A0A067R3F4</accession>
<organism evidence="7 8">
    <name type="scientific">Zootermopsis nevadensis</name>
    <name type="common">Dampwood termite</name>
    <dbReference type="NCBI Taxonomy" id="136037"/>
    <lineage>
        <taxon>Eukaryota</taxon>
        <taxon>Metazoa</taxon>
        <taxon>Ecdysozoa</taxon>
        <taxon>Arthropoda</taxon>
        <taxon>Hexapoda</taxon>
        <taxon>Insecta</taxon>
        <taxon>Pterygota</taxon>
        <taxon>Neoptera</taxon>
        <taxon>Polyneoptera</taxon>
        <taxon>Dictyoptera</taxon>
        <taxon>Blattodea</taxon>
        <taxon>Blattoidea</taxon>
        <taxon>Termitoidae</taxon>
        <taxon>Termopsidae</taxon>
        <taxon>Zootermopsis</taxon>
    </lineage>
</organism>
<evidence type="ECO:0000256" key="5">
    <source>
        <dbReference type="ARBA" id="ARBA00022840"/>
    </source>
</evidence>
<dbReference type="PROSITE" id="PS50011">
    <property type="entry name" value="PROTEIN_KINASE_DOM"/>
    <property type="match status" value="1"/>
</dbReference>
<evidence type="ECO:0000313" key="8">
    <source>
        <dbReference type="Proteomes" id="UP000027135"/>
    </source>
</evidence>
<dbReference type="Gene3D" id="1.10.510.10">
    <property type="entry name" value="Transferase(Phosphotransferase) domain 1"/>
    <property type="match status" value="1"/>
</dbReference>
<dbReference type="STRING" id="136037.A0A067R3F4"/>
<dbReference type="InterPro" id="IPR000719">
    <property type="entry name" value="Prot_kinase_dom"/>
</dbReference>
<sequence length="89" mass="10077">MLDLLMQLDTISEDEARVYLAEVILAIEHLHRIGIIHRDIKPENILIDARGHIAVTDYGLCKQMIYAKADRTDSFCGTKAYMAPEMVTS</sequence>
<dbReference type="InterPro" id="IPR008271">
    <property type="entry name" value="Ser/Thr_kinase_AS"/>
</dbReference>
<dbReference type="FunFam" id="1.10.510.10:FF:000551">
    <property type="entry name" value="Non-specific serine/threonine protein kinase"/>
    <property type="match status" value="1"/>
</dbReference>
<keyword evidence="2" id="KW-0808">Transferase</keyword>
<dbReference type="AlphaFoldDB" id="A0A067R3F4"/>
<evidence type="ECO:0000313" key="7">
    <source>
        <dbReference type="EMBL" id="KDR13585.1"/>
    </source>
</evidence>
<dbReference type="Pfam" id="PF00069">
    <property type="entry name" value="Pkinase"/>
    <property type="match status" value="1"/>
</dbReference>
<feature type="domain" description="Protein kinase" evidence="6">
    <location>
        <begin position="1"/>
        <end position="89"/>
    </location>
</feature>
<dbReference type="Proteomes" id="UP000027135">
    <property type="component" value="Unassembled WGS sequence"/>
</dbReference>
<dbReference type="InterPro" id="IPR011009">
    <property type="entry name" value="Kinase-like_dom_sf"/>
</dbReference>
<evidence type="ECO:0000256" key="4">
    <source>
        <dbReference type="ARBA" id="ARBA00022777"/>
    </source>
</evidence>
<keyword evidence="5" id="KW-0067">ATP-binding</keyword>
<name>A0A067R3F4_ZOONE</name>
<reference evidence="7 8" key="1">
    <citation type="journal article" date="2014" name="Nat. Commun.">
        <title>Molecular traces of alternative social organization in a termite genome.</title>
        <authorList>
            <person name="Terrapon N."/>
            <person name="Li C."/>
            <person name="Robertson H.M."/>
            <person name="Ji L."/>
            <person name="Meng X."/>
            <person name="Booth W."/>
            <person name="Chen Z."/>
            <person name="Childers C.P."/>
            <person name="Glastad K.M."/>
            <person name="Gokhale K."/>
            <person name="Gowin J."/>
            <person name="Gronenberg W."/>
            <person name="Hermansen R.A."/>
            <person name="Hu H."/>
            <person name="Hunt B.G."/>
            <person name="Huylmans A.K."/>
            <person name="Khalil S.M."/>
            <person name="Mitchell R.D."/>
            <person name="Munoz-Torres M.C."/>
            <person name="Mustard J.A."/>
            <person name="Pan H."/>
            <person name="Reese J.T."/>
            <person name="Scharf M.E."/>
            <person name="Sun F."/>
            <person name="Vogel H."/>
            <person name="Xiao J."/>
            <person name="Yang W."/>
            <person name="Yang Z."/>
            <person name="Yang Z."/>
            <person name="Zhou J."/>
            <person name="Zhu J."/>
            <person name="Brent C.S."/>
            <person name="Elsik C.G."/>
            <person name="Goodisman M.A."/>
            <person name="Liberles D.A."/>
            <person name="Roe R.M."/>
            <person name="Vargo E.L."/>
            <person name="Vilcinskas A."/>
            <person name="Wang J."/>
            <person name="Bornberg-Bauer E."/>
            <person name="Korb J."/>
            <person name="Zhang G."/>
            <person name="Liebig J."/>
        </authorList>
    </citation>
    <scope>NUCLEOTIDE SEQUENCE [LARGE SCALE GENOMIC DNA]</scope>
    <source>
        <tissue evidence="7">Whole organism</tissue>
    </source>
</reference>
<evidence type="ECO:0000259" key="6">
    <source>
        <dbReference type="PROSITE" id="PS50011"/>
    </source>
</evidence>
<keyword evidence="4 7" id="KW-0418">Kinase</keyword>
<dbReference type="GO" id="GO:0005524">
    <property type="term" value="F:ATP binding"/>
    <property type="evidence" value="ECO:0007669"/>
    <property type="project" value="UniProtKB-KW"/>
</dbReference>
<gene>
    <name evidence="7" type="ORF">L798_12274</name>
</gene>
<keyword evidence="8" id="KW-1185">Reference proteome</keyword>
<dbReference type="SUPFAM" id="SSF56112">
    <property type="entry name" value="Protein kinase-like (PK-like)"/>
    <property type="match status" value="1"/>
</dbReference>
<dbReference type="GO" id="GO:0004674">
    <property type="term" value="F:protein serine/threonine kinase activity"/>
    <property type="evidence" value="ECO:0007669"/>
    <property type="project" value="UniProtKB-KW"/>
</dbReference>
<dbReference type="PANTHER" id="PTHR24351">
    <property type="entry name" value="RIBOSOMAL PROTEIN S6 KINASE"/>
    <property type="match status" value="1"/>
</dbReference>